<name>A0A261URI1_9BORD</name>
<dbReference type="RefSeq" id="WP_094840810.1">
    <property type="nucleotide sequence ID" value="NZ_NEVS01000002.1"/>
</dbReference>
<accession>A0A261URI1</accession>
<proteinExistence type="predicted"/>
<evidence type="ECO:0000256" key="1">
    <source>
        <dbReference type="SAM" id="MobiDB-lite"/>
    </source>
</evidence>
<reference evidence="3" key="1">
    <citation type="submission" date="2017-05" db="EMBL/GenBank/DDBJ databases">
        <title>Complete and WGS of Bordetella genogroups.</title>
        <authorList>
            <person name="Spilker T."/>
            <person name="Lipuma J."/>
        </authorList>
    </citation>
    <scope>NUCLEOTIDE SEQUENCE [LARGE SCALE GENOMIC DNA]</scope>
    <source>
        <strain evidence="3">AU8856</strain>
    </source>
</reference>
<sequence>MQIGATFNSPGNNPAPLPDQGVAASAIRQAADLDSTIAGYYSGLNAPDTPLYADPALPSVLGTMTGVHIREQLMALNDKAASLLAEHRRDTGKPTAISLSDFRSKLALGGLTNEERHYFYSKPFKAKFEQMVAKADRAAPEARNAAMNELEALDTLLRDPSQFFKEVVATKIAKDFAEAFNAELGRNATFGAYPRA</sequence>
<comment type="caution">
    <text evidence="2">The sequence shown here is derived from an EMBL/GenBank/DDBJ whole genome shotgun (WGS) entry which is preliminary data.</text>
</comment>
<evidence type="ECO:0000313" key="3">
    <source>
        <dbReference type="Proteomes" id="UP000215767"/>
    </source>
</evidence>
<organism evidence="2 3">
    <name type="scientific">Bordetella genomosp. 11</name>
    <dbReference type="NCBI Taxonomy" id="1416808"/>
    <lineage>
        <taxon>Bacteria</taxon>
        <taxon>Pseudomonadati</taxon>
        <taxon>Pseudomonadota</taxon>
        <taxon>Betaproteobacteria</taxon>
        <taxon>Burkholderiales</taxon>
        <taxon>Alcaligenaceae</taxon>
        <taxon>Bordetella</taxon>
    </lineage>
</organism>
<dbReference type="Proteomes" id="UP000215767">
    <property type="component" value="Unassembled WGS sequence"/>
</dbReference>
<dbReference type="OrthoDB" id="9822386at2"/>
<dbReference type="EMBL" id="NEVS01000002">
    <property type="protein sequence ID" value="OZI64504.1"/>
    <property type="molecule type" value="Genomic_DNA"/>
</dbReference>
<gene>
    <name evidence="2" type="ORF">CAL28_07485</name>
</gene>
<evidence type="ECO:0000313" key="2">
    <source>
        <dbReference type="EMBL" id="OZI64504.1"/>
    </source>
</evidence>
<keyword evidence="3" id="KW-1185">Reference proteome</keyword>
<protein>
    <submittedName>
        <fullName evidence="2">Uncharacterized protein</fullName>
    </submittedName>
</protein>
<dbReference type="AlphaFoldDB" id="A0A261URI1"/>
<feature type="compositionally biased region" description="Polar residues" evidence="1">
    <location>
        <begin position="1"/>
        <end position="12"/>
    </location>
</feature>
<feature type="region of interest" description="Disordered" evidence="1">
    <location>
        <begin position="1"/>
        <end position="20"/>
    </location>
</feature>